<sequence length="521" mass="56896">MNRSFSLIWGLCVALLLTIGTYGASHACCDQLEMAISKRVLKSSDASYHVEANKHWSSTARSNPACIFVPESSFDVSVAIKIFVDNNCQFAVRGGGHTTNPGWASTNSGVLISLSKLTAIEISDDTKSVVIGAGNRWGDVYAKIGEYNVTVAGGRVSGVGVSGFLLGGGLSFLMHSEGFSADTVLSYEIVLASGEVATVTSKSNEDLFRALKGGTGNFGIVTSFTLQTYPIGKIHAGYLFYAPDQTEELFSLMETYAREGVEIDPKTHLIQVFACTPSQNVDMAALYLFYPEPFTISPPVIKPFLDASVQEVIQVKTMKDATDEISAGLQDGLRYDIHAYSVRADARLFKQLHDIWHSSTMELNSTIPGWSSTMVYQSISNSMIRASNKKGGNVLGLEPEDDPLMIISLLFTWIQPEDDDKVYAVIDKLMATSTSIAESQDRLGRYIYLNYAGPGQNPIESYGPAQVHFLQKVKAKYDPNGVFERLSRGGFKIPSQCPNIEDGYLNMQTGSPDQRACFYFS</sequence>
<comment type="caution">
    <text evidence="8">The sequence shown here is derived from an EMBL/GenBank/DDBJ whole genome shotgun (WGS) entry which is preliminary data.</text>
</comment>
<dbReference type="InterPro" id="IPR006094">
    <property type="entry name" value="Oxid_FAD_bind_N"/>
</dbReference>
<dbReference type="Gene3D" id="3.30.43.10">
    <property type="entry name" value="Uridine Diphospho-n-acetylenolpyruvylglucosamine Reductase, domain 2"/>
    <property type="match status" value="1"/>
</dbReference>
<dbReference type="PROSITE" id="PS51387">
    <property type="entry name" value="FAD_PCMH"/>
    <property type="match status" value="1"/>
</dbReference>
<dbReference type="GO" id="GO:0071949">
    <property type="term" value="F:FAD binding"/>
    <property type="evidence" value="ECO:0007669"/>
    <property type="project" value="InterPro"/>
</dbReference>
<dbReference type="InterPro" id="IPR016167">
    <property type="entry name" value="FAD-bd_PCMH_sub1"/>
</dbReference>
<evidence type="ECO:0000256" key="3">
    <source>
        <dbReference type="ARBA" id="ARBA00022827"/>
    </source>
</evidence>
<feature type="chain" id="PRO_5035704876" evidence="5">
    <location>
        <begin position="24"/>
        <end position="521"/>
    </location>
</feature>
<evidence type="ECO:0000256" key="5">
    <source>
        <dbReference type="SAM" id="SignalP"/>
    </source>
</evidence>
<evidence type="ECO:0000313" key="7">
    <source>
        <dbReference type="EMBL" id="CAE6348338.1"/>
    </source>
</evidence>
<dbReference type="EMBL" id="CAJMWR010000130">
    <property type="protein sequence ID" value="CAE6348338.1"/>
    <property type="molecule type" value="Genomic_DNA"/>
</dbReference>
<dbReference type="EMBL" id="JACYCC010000010">
    <property type="protein sequence ID" value="KAF8686564.1"/>
    <property type="molecule type" value="Genomic_DNA"/>
</dbReference>
<evidence type="ECO:0000256" key="4">
    <source>
        <dbReference type="ARBA" id="ARBA00023002"/>
    </source>
</evidence>
<dbReference type="Proteomes" id="UP000650582">
    <property type="component" value="Unassembled WGS sequence"/>
</dbReference>
<dbReference type="Pfam" id="PF01565">
    <property type="entry name" value="FAD_binding_4"/>
    <property type="match status" value="1"/>
</dbReference>
<organism evidence="8 9">
    <name type="scientific">Rhizoctonia solani</name>
    <dbReference type="NCBI Taxonomy" id="456999"/>
    <lineage>
        <taxon>Eukaryota</taxon>
        <taxon>Fungi</taxon>
        <taxon>Dikarya</taxon>
        <taxon>Basidiomycota</taxon>
        <taxon>Agaricomycotina</taxon>
        <taxon>Agaricomycetes</taxon>
        <taxon>Cantharellales</taxon>
        <taxon>Ceratobasidiaceae</taxon>
        <taxon>Rhizoctonia</taxon>
    </lineage>
</organism>
<dbReference type="InterPro" id="IPR050416">
    <property type="entry name" value="FAD-linked_Oxidoreductase"/>
</dbReference>
<dbReference type="Gene3D" id="3.40.462.20">
    <property type="match status" value="1"/>
</dbReference>
<reference evidence="7" key="2">
    <citation type="submission" date="2021-01" db="EMBL/GenBank/DDBJ databases">
        <authorList>
            <person name="Kaushik A."/>
        </authorList>
    </citation>
    <scope>NUCLEOTIDE SEQUENCE</scope>
    <source>
        <strain evidence="7">AG1-1A</strain>
    </source>
</reference>
<comment type="similarity">
    <text evidence="1">Belongs to the oxygen-dependent FAD-linked oxidoreductase family.</text>
</comment>
<evidence type="ECO:0000313" key="9">
    <source>
        <dbReference type="Proteomes" id="UP000650582"/>
    </source>
</evidence>
<dbReference type="InterPro" id="IPR016166">
    <property type="entry name" value="FAD-bd_PCMH"/>
</dbReference>
<dbReference type="SUPFAM" id="SSF56176">
    <property type="entry name" value="FAD-binding/transporter-associated domain-like"/>
    <property type="match status" value="1"/>
</dbReference>
<evidence type="ECO:0000259" key="6">
    <source>
        <dbReference type="PROSITE" id="PS51387"/>
    </source>
</evidence>
<keyword evidence="5" id="KW-0732">Signal</keyword>
<keyword evidence="2" id="KW-0285">Flavoprotein</keyword>
<protein>
    <submittedName>
        <fullName evidence="8">FAD linked oxidase-like protein</fullName>
    </submittedName>
</protein>
<proteinExistence type="inferred from homology"/>
<dbReference type="PANTHER" id="PTHR42973">
    <property type="entry name" value="BINDING OXIDOREDUCTASE, PUTATIVE (AFU_ORTHOLOGUE AFUA_1G17690)-RELATED"/>
    <property type="match status" value="1"/>
</dbReference>
<dbReference type="Proteomes" id="UP000663840">
    <property type="component" value="Unassembled WGS sequence"/>
</dbReference>
<reference evidence="8" key="1">
    <citation type="submission" date="2020-09" db="EMBL/GenBank/DDBJ databases">
        <title>Comparative genome analyses of four rice-infecting Rhizoctonia solani isolates reveal extensive enrichment of homogalacturonan modification genes.</title>
        <authorList>
            <person name="Lee D.-Y."/>
            <person name="Jeon J."/>
            <person name="Kim K.-T."/>
            <person name="Cheong K."/>
            <person name="Song H."/>
            <person name="Choi G."/>
            <person name="Ko J."/>
            <person name="Opiyo S.O."/>
            <person name="Zuo S."/>
            <person name="Madhav S."/>
            <person name="Lee Y.-H."/>
            <person name="Wang G.-L."/>
        </authorList>
    </citation>
    <scope>NUCLEOTIDE SEQUENCE</scope>
    <source>
        <strain evidence="8">AG1-IA YN-7</strain>
    </source>
</reference>
<name>A0A8H7LPF3_9AGAM</name>
<keyword evidence="4" id="KW-0560">Oxidoreductase</keyword>
<dbReference type="PANTHER" id="PTHR42973:SF54">
    <property type="entry name" value="FAD-BINDING PCMH-TYPE DOMAIN-CONTAINING PROTEIN"/>
    <property type="match status" value="1"/>
</dbReference>
<gene>
    <name evidence="7" type="ORF">RDB_LOCUS7247</name>
    <name evidence="8" type="ORF">RHS04_00068</name>
</gene>
<keyword evidence="3" id="KW-0274">FAD</keyword>
<dbReference type="InterPro" id="IPR036318">
    <property type="entry name" value="FAD-bd_PCMH-like_sf"/>
</dbReference>
<accession>A0A8H7LPF3</accession>
<dbReference type="InterPro" id="IPR016164">
    <property type="entry name" value="FAD-linked_Oxase-like_C"/>
</dbReference>
<evidence type="ECO:0000313" key="8">
    <source>
        <dbReference type="EMBL" id="KAF8686564.1"/>
    </source>
</evidence>
<dbReference type="InterPro" id="IPR016169">
    <property type="entry name" value="FAD-bd_PCMH_sub2"/>
</dbReference>
<dbReference type="AlphaFoldDB" id="A0A8H7LPF3"/>
<feature type="domain" description="FAD-binding PCMH-type" evidence="6">
    <location>
        <begin position="60"/>
        <end position="231"/>
    </location>
</feature>
<evidence type="ECO:0000256" key="2">
    <source>
        <dbReference type="ARBA" id="ARBA00022630"/>
    </source>
</evidence>
<dbReference type="Gene3D" id="3.30.465.10">
    <property type="match status" value="1"/>
</dbReference>
<evidence type="ECO:0000256" key="1">
    <source>
        <dbReference type="ARBA" id="ARBA00005466"/>
    </source>
</evidence>
<dbReference type="SUPFAM" id="SSF55103">
    <property type="entry name" value="FAD-linked oxidases, C-terminal domain"/>
    <property type="match status" value="1"/>
</dbReference>
<dbReference type="GO" id="GO:0016491">
    <property type="term" value="F:oxidoreductase activity"/>
    <property type="evidence" value="ECO:0007669"/>
    <property type="project" value="UniProtKB-KW"/>
</dbReference>
<feature type="signal peptide" evidence="5">
    <location>
        <begin position="1"/>
        <end position="23"/>
    </location>
</feature>